<evidence type="ECO:0000256" key="1">
    <source>
        <dbReference type="SAM" id="SignalP"/>
    </source>
</evidence>
<proteinExistence type="predicted"/>
<reference evidence="2 3" key="1">
    <citation type="submission" date="2013-04" db="EMBL/GenBank/DDBJ databases">
        <title>The Genome Sequence of Propionimicrobium lymphophilum ACS-093-V-SCH5.</title>
        <authorList>
            <consortium name="The Broad Institute Genomics Platform"/>
            <person name="Earl A."/>
            <person name="Ward D."/>
            <person name="Feldgarden M."/>
            <person name="Gevers D."/>
            <person name="Saerens B."/>
            <person name="Vaneechoutte M."/>
            <person name="Walker B."/>
            <person name="Young S."/>
            <person name="Zeng Q."/>
            <person name="Gargeya S."/>
            <person name="Fitzgerald M."/>
            <person name="Haas B."/>
            <person name="Abouelleil A."/>
            <person name="Allen A.W."/>
            <person name="Alvarado L."/>
            <person name="Arachchi H.M."/>
            <person name="Berlin A.M."/>
            <person name="Chapman S.B."/>
            <person name="Gainer-Dewar J."/>
            <person name="Goldberg J."/>
            <person name="Griggs A."/>
            <person name="Gujja S."/>
            <person name="Hansen M."/>
            <person name="Howarth C."/>
            <person name="Imamovic A."/>
            <person name="Ireland A."/>
            <person name="Larimer J."/>
            <person name="McCowan C."/>
            <person name="Murphy C."/>
            <person name="Pearson M."/>
            <person name="Poon T.W."/>
            <person name="Priest M."/>
            <person name="Roberts A."/>
            <person name="Saif S."/>
            <person name="Shea T."/>
            <person name="Sisk P."/>
            <person name="Sykes S."/>
            <person name="Wortman J."/>
            <person name="Nusbaum C."/>
            <person name="Birren B."/>
        </authorList>
    </citation>
    <scope>NUCLEOTIDE SEQUENCE [LARGE SCALE GENOMIC DNA]</scope>
    <source>
        <strain evidence="2 3">ACS-093-V-SCH5</strain>
    </source>
</reference>
<dbReference type="EMBL" id="AGZR01000009">
    <property type="protein sequence ID" value="EPD32203.1"/>
    <property type="molecule type" value="Genomic_DNA"/>
</dbReference>
<name>S2VXK9_9ACTN</name>
<sequence length="175" mass="19209">MKAALPTLALLILLTGCGATAPENQPKTPTPAAASETTDPLYEEAVAVAKAIDEIDQRYYYQNKYDPFPEEEYSKYAAGDFMDASKAFYEVAKSEGTKWLSIENATTSYSLIPGVSLEGAEVVLQQCSDGTNAIFEENGQQKKGGKTRSRFFLKRFDGDLKIFKSIFEEGAQCEA</sequence>
<dbReference type="STRING" id="883161.HMPREF9306_01771"/>
<dbReference type="AlphaFoldDB" id="S2VXK9"/>
<accession>S2VXK9</accession>
<comment type="caution">
    <text evidence="2">The sequence shown here is derived from an EMBL/GenBank/DDBJ whole genome shotgun (WGS) entry which is preliminary data.</text>
</comment>
<evidence type="ECO:0008006" key="4">
    <source>
        <dbReference type="Google" id="ProtNLM"/>
    </source>
</evidence>
<organism evidence="2 3">
    <name type="scientific">Propionimicrobium lymphophilum ACS-093-V-SCH5</name>
    <dbReference type="NCBI Taxonomy" id="883161"/>
    <lineage>
        <taxon>Bacteria</taxon>
        <taxon>Bacillati</taxon>
        <taxon>Actinomycetota</taxon>
        <taxon>Actinomycetes</taxon>
        <taxon>Propionibacteriales</taxon>
        <taxon>Propionibacteriaceae</taxon>
        <taxon>Propionimicrobium</taxon>
    </lineage>
</organism>
<dbReference type="Proteomes" id="UP000014417">
    <property type="component" value="Unassembled WGS sequence"/>
</dbReference>
<feature type="chain" id="PRO_5004501451" description="Lipoprotein" evidence="1">
    <location>
        <begin position="22"/>
        <end position="175"/>
    </location>
</feature>
<keyword evidence="1" id="KW-0732">Signal</keyword>
<feature type="signal peptide" evidence="1">
    <location>
        <begin position="1"/>
        <end position="21"/>
    </location>
</feature>
<gene>
    <name evidence="2" type="ORF">HMPREF9306_01771</name>
</gene>
<evidence type="ECO:0000313" key="2">
    <source>
        <dbReference type="EMBL" id="EPD32203.1"/>
    </source>
</evidence>
<evidence type="ECO:0000313" key="3">
    <source>
        <dbReference type="Proteomes" id="UP000014417"/>
    </source>
</evidence>
<dbReference type="HOGENOM" id="CLU_1531219_0_0_11"/>
<protein>
    <recommendedName>
        <fullName evidence="4">Lipoprotein</fullName>
    </recommendedName>
</protein>
<keyword evidence="3" id="KW-1185">Reference proteome</keyword>
<dbReference type="PROSITE" id="PS51257">
    <property type="entry name" value="PROKAR_LIPOPROTEIN"/>
    <property type="match status" value="1"/>
</dbReference>
<dbReference type="RefSeq" id="WP_016456578.1">
    <property type="nucleotide sequence ID" value="NZ_KE150269.1"/>
</dbReference>